<feature type="compositionally biased region" description="Low complexity" evidence="1">
    <location>
        <begin position="270"/>
        <end position="279"/>
    </location>
</feature>
<dbReference type="Proteomes" id="UP000301737">
    <property type="component" value="Unassembled WGS sequence"/>
</dbReference>
<reference evidence="2 3" key="1">
    <citation type="submission" date="2019-01" db="EMBL/GenBank/DDBJ databases">
        <title>Draft Genome Sequencing of Zygosaccharomyces mellis Ca-7.</title>
        <authorList>
            <person name="Shiwa Y."/>
            <person name="Kanesaki Y."/>
            <person name="Ishige T."/>
            <person name="Mura K."/>
            <person name="Hori T."/>
            <person name="Tamura T."/>
        </authorList>
    </citation>
    <scope>NUCLEOTIDE SEQUENCE [LARGE SCALE GENOMIC DNA]</scope>
    <source>
        <strain evidence="2 3">Ca-7</strain>
    </source>
</reference>
<dbReference type="SUPFAM" id="SSF52799">
    <property type="entry name" value="(Phosphotyrosine protein) phosphatases II"/>
    <property type="match status" value="1"/>
</dbReference>
<evidence type="ECO:0000256" key="1">
    <source>
        <dbReference type="SAM" id="MobiDB-lite"/>
    </source>
</evidence>
<organism evidence="2 3">
    <name type="scientific">Zygosaccharomyces mellis</name>
    <dbReference type="NCBI Taxonomy" id="42258"/>
    <lineage>
        <taxon>Eukaryota</taxon>
        <taxon>Fungi</taxon>
        <taxon>Dikarya</taxon>
        <taxon>Ascomycota</taxon>
        <taxon>Saccharomycotina</taxon>
        <taxon>Saccharomycetes</taxon>
        <taxon>Saccharomycetales</taxon>
        <taxon>Saccharomycetaceae</taxon>
        <taxon>Zygosaccharomyces</taxon>
    </lineage>
</organism>
<dbReference type="Gene3D" id="3.90.190.10">
    <property type="entry name" value="Protein tyrosine phosphatase superfamily"/>
    <property type="match status" value="1"/>
</dbReference>
<dbReference type="InterPro" id="IPR029021">
    <property type="entry name" value="Prot-tyrosine_phosphatase-like"/>
</dbReference>
<dbReference type="Pfam" id="PF03162">
    <property type="entry name" value="Y_phosphatase2"/>
    <property type="match status" value="1"/>
</dbReference>
<accession>A0A4C2E5R9</accession>
<protein>
    <submittedName>
        <fullName evidence="2">Uncharacterized protein</fullName>
    </submittedName>
</protein>
<dbReference type="OrthoDB" id="6375174at2759"/>
<comment type="caution">
    <text evidence="2">The sequence shown here is derived from an EMBL/GenBank/DDBJ whole genome shotgun (WGS) entry which is preliminary data.</text>
</comment>
<dbReference type="EMBL" id="BIMX01000003">
    <property type="protein sequence ID" value="GCE98079.1"/>
    <property type="molecule type" value="Genomic_DNA"/>
</dbReference>
<dbReference type="GO" id="GO:0016791">
    <property type="term" value="F:phosphatase activity"/>
    <property type="evidence" value="ECO:0007669"/>
    <property type="project" value="TreeGrafter"/>
</dbReference>
<feature type="region of interest" description="Disordered" evidence="1">
    <location>
        <begin position="260"/>
        <end position="279"/>
    </location>
</feature>
<feature type="region of interest" description="Disordered" evidence="1">
    <location>
        <begin position="73"/>
        <end position="111"/>
    </location>
</feature>
<dbReference type="CDD" id="cd17662">
    <property type="entry name" value="PFA-DSP_Oca4"/>
    <property type="match status" value="1"/>
</dbReference>
<keyword evidence="3" id="KW-1185">Reference proteome</keyword>
<feature type="compositionally biased region" description="Low complexity" evidence="1">
    <location>
        <begin position="97"/>
        <end position="111"/>
    </location>
</feature>
<evidence type="ECO:0000313" key="3">
    <source>
        <dbReference type="Proteomes" id="UP000301737"/>
    </source>
</evidence>
<dbReference type="InterPro" id="IPR004861">
    <property type="entry name" value="Siw14-like"/>
</dbReference>
<dbReference type="AlphaFoldDB" id="A0A4C2E5R9"/>
<name>A0A4C2E5R9_9SACH</name>
<sequence length="356" mass="41114">MLVPPANFGIAEEGIYRCSKVETLNLSFIETLNLKTVIFIGAQEPSKFFQESFNEQSITWHLIRMSDFSAAGKPITSGNRSPSMESRKDDLKKCTSHSKTSSVDSTKSSESYHLTDSDDLMLIKGSCIKRAFQLLLNKEKHNILLVDRTSIIVGILRKIQKWNISSIINEYRLYSGKNRSYFAETFLEILQVIIEQEREDDSIMEEMQSLELGKSQDSLKKLSNHRKLSNAIIVQEEDLDKPIEVPPRLLRIIEEAEKRSQLSSPAQDPSTNSSSMMRTSSNLGIFGNRYRLAFNGRERGLYKYYNNFKRDGMEDALTLQIPRESLLPEWFKFQRDLWETENSSEEHTFYKESIFI</sequence>
<evidence type="ECO:0000313" key="2">
    <source>
        <dbReference type="EMBL" id="GCE98079.1"/>
    </source>
</evidence>
<dbReference type="PANTHER" id="PTHR31126">
    <property type="entry name" value="TYROSINE-PROTEIN PHOSPHATASE"/>
    <property type="match status" value="1"/>
</dbReference>
<dbReference type="PANTHER" id="PTHR31126:SF70">
    <property type="entry name" value="PROTEIN OCA4"/>
    <property type="match status" value="1"/>
</dbReference>
<proteinExistence type="predicted"/>
<gene>
    <name evidence="2" type="ORF">ZYGM_004786</name>
</gene>